<evidence type="ECO:0000259" key="6">
    <source>
        <dbReference type="PROSITE" id="PS50056"/>
    </source>
</evidence>
<dbReference type="Pfam" id="PF00782">
    <property type="entry name" value="DSPc"/>
    <property type="match status" value="1"/>
</dbReference>
<reference evidence="8 10" key="2">
    <citation type="submission" date="2018-06" db="EMBL/GenBank/DDBJ databases">
        <authorList>
            <consortium name="Pathogen Informatics"/>
            <person name="Doyle S."/>
        </authorList>
    </citation>
    <scope>NUCLEOTIDE SEQUENCE [LARGE SCALE GENOMIC DNA]</scope>
    <source>
        <strain evidence="8 10">NCTC11991</strain>
    </source>
</reference>
<evidence type="ECO:0000256" key="3">
    <source>
        <dbReference type="ARBA" id="ARBA00022912"/>
    </source>
</evidence>
<dbReference type="STRING" id="460.Lstg_0331"/>
<dbReference type="SUPFAM" id="SSF52799">
    <property type="entry name" value="(Phosphotyrosine protein) phosphatases II"/>
    <property type="match status" value="1"/>
</dbReference>
<dbReference type="RefSeq" id="WP_058475916.1">
    <property type="nucleotide sequence ID" value="NZ_CAAAIO010000003.1"/>
</dbReference>
<keyword evidence="2" id="KW-0378">Hydrolase</keyword>
<accession>A0A378L915</accession>
<evidence type="ECO:0000313" key="8">
    <source>
        <dbReference type="EMBL" id="STY23207.1"/>
    </source>
</evidence>
<dbReference type="InterPro" id="IPR029021">
    <property type="entry name" value="Prot-tyrosine_phosphatase-like"/>
</dbReference>
<dbReference type="GO" id="GO:0007165">
    <property type="term" value="P:signal transduction"/>
    <property type="evidence" value="ECO:0007669"/>
    <property type="project" value="TreeGrafter"/>
</dbReference>
<dbReference type="GO" id="GO:0005829">
    <property type="term" value="C:cytosol"/>
    <property type="evidence" value="ECO:0007669"/>
    <property type="project" value="TreeGrafter"/>
</dbReference>
<dbReference type="GO" id="GO:0004722">
    <property type="term" value="F:protein serine/threonine phosphatase activity"/>
    <property type="evidence" value="ECO:0007669"/>
    <property type="project" value="UniProtKB-EC"/>
</dbReference>
<dbReference type="SMART" id="SM00195">
    <property type="entry name" value="DSPc"/>
    <property type="match status" value="1"/>
</dbReference>
<evidence type="ECO:0000256" key="1">
    <source>
        <dbReference type="ARBA" id="ARBA00008601"/>
    </source>
</evidence>
<evidence type="ECO:0000313" key="7">
    <source>
        <dbReference type="EMBL" id="KTD81104.1"/>
    </source>
</evidence>
<dbReference type="Gene3D" id="3.90.190.10">
    <property type="entry name" value="Protein tyrosine phosphatase superfamily"/>
    <property type="match status" value="1"/>
</dbReference>
<keyword evidence="9" id="KW-1185">Reference proteome</keyword>
<dbReference type="InterPro" id="IPR020422">
    <property type="entry name" value="TYR_PHOSPHATASE_DUAL_dom"/>
</dbReference>
<dbReference type="CDD" id="cd14498">
    <property type="entry name" value="DSP"/>
    <property type="match status" value="1"/>
</dbReference>
<keyword evidence="3" id="KW-0904">Protein phosphatase</keyword>
<feature type="domain" description="Tyrosine specific protein phosphatases" evidence="6">
    <location>
        <begin position="346"/>
        <end position="423"/>
    </location>
</feature>
<dbReference type="PANTHER" id="PTHR45948:SF2">
    <property type="entry name" value="DUAL SPECIFICITY PROTEIN PHOSPHATASE"/>
    <property type="match status" value="1"/>
</dbReference>
<dbReference type="PROSITE" id="PS50056">
    <property type="entry name" value="TYR_PHOSPHATASE_2"/>
    <property type="match status" value="1"/>
</dbReference>
<protein>
    <submittedName>
        <fullName evidence="8">Dual specificity phosphatase, catalytic domain</fullName>
    </submittedName>
</protein>
<proteinExistence type="inferred from homology"/>
<dbReference type="EMBL" id="UGOY01000001">
    <property type="protein sequence ID" value="STY23207.1"/>
    <property type="molecule type" value="Genomic_DNA"/>
</dbReference>
<dbReference type="InterPro" id="IPR000387">
    <property type="entry name" value="Tyr_Pase_dom"/>
</dbReference>
<evidence type="ECO:0000313" key="10">
    <source>
        <dbReference type="Proteomes" id="UP000255110"/>
    </source>
</evidence>
<comment type="similarity">
    <text evidence="1">Belongs to the protein-tyrosine phosphatase family. Non-receptor class dual specificity subfamily.</text>
</comment>
<dbReference type="PANTHER" id="PTHR45948">
    <property type="entry name" value="DUAL SPECIFICITY PROTEIN PHOSPHATASE DDB_G0269404-RELATED"/>
    <property type="match status" value="1"/>
</dbReference>
<comment type="catalytic activity">
    <reaction evidence="4">
        <text>O-phospho-L-seryl-[protein] + H2O = L-seryl-[protein] + phosphate</text>
        <dbReference type="Rhea" id="RHEA:20629"/>
        <dbReference type="Rhea" id="RHEA-COMP:9863"/>
        <dbReference type="Rhea" id="RHEA-COMP:11604"/>
        <dbReference type="ChEBI" id="CHEBI:15377"/>
        <dbReference type="ChEBI" id="CHEBI:29999"/>
        <dbReference type="ChEBI" id="CHEBI:43474"/>
        <dbReference type="ChEBI" id="CHEBI:83421"/>
        <dbReference type="EC" id="3.1.3.16"/>
    </reaction>
</comment>
<evidence type="ECO:0000256" key="2">
    <source>
        <dbReference type="ARBA" id="ARBA00022801"/>
    </source>
</evidence>
<evidence type="ECO:0000313" key="9">
    <source>
        <dbReference type="Proteomes" id="UP000054820"/>
    </source>
</evidence>
<dbReference type="EMBL" id="LNYZ01000001">
    <property type="protein sequence ID" value="KTD81104.1"/>
    <property type="molecule type" value="Genomic_DNA"/>
</dbReference>
<dbReference type="GO" id="GO:0004725">
    <property type="term" value="F:protein tyrosine phosphatase activity"/>
    <property type="evidence" value="ECO:0007669"/>
    <property type="project" value="TreeGrafter"/>
</dbReference>
<reference evidence="7 9" key="1">
    <citation type="submission" date="2015-11" db="EMBL/GenBank/DDBJ databases">
        <title>Genomic analysis of 38 Legionella species identifies large and diverse effector repertoires.</title>
        <authorList>
            <person name="Burstein D."/>
            <person name="Amaro F."/>
            <person name="Zusman T."/>
            <person name="Lifshitz Z."/>
            <person name="Cohen O."/>
            <person name="Gilbert J.A."/>
            <person name="Pupko T."/>
            <person name="Shuman H.A."/>
            <person name="Segal G."/>
        </authorList>
    </citation>
    <scope>NUCLEOTIDE SEQUENCE [LARGE SCALE GENOMIC DNA]</scope>
    <source>
        <strain evidence="7 9">SC-18-C9</strain>
    </source>
</reference>
<sequence>MLTKTENPNETLEIEIKTLTGKICIIVLSKKSSKSPLDQIYEQLVAKRELKENEIDKYMIFDLQLFGGSLNLKHATTFEDLVAAFEKRKPTHRIFGLRLSPGLREEITKNANKLSFYSVSIINLYLQMFDICDRDRGLKNYAKGAEETFLSTVFTLLYDQTEREAFLLGDREYLFQNEDLRTLVTSFLLSNSELKLEKDFAIEQKRHMRRNFSMFIEKLLKDVTNIAVKEKEEGSIISRTEDVISRKLKPQELILTQTKAVGLLQIVNGEREQYASLETPMEEVLPGLYLGNQIAHETIFDLIQRNESSFTFNLDCGSQKKDNDAKTTGYLAIPLADTPDVFISPETFSRGIDAIEKGLKTGNVLVNCQAGTARSASMVVAYIIKHFSTEEIRQKSAKELVDTAVAVVRKKRKCAFVGQQEKALIIFAESIKAIELSKFEQNEVRAIIGELKALDNTRDVHLTPGEREAVQRLINTANAVLGNNYQEESLLKNDDVDVLLSNPRISPIINFFALAFQKIMDFAAETLHVNFQFCPSVLN</sequence>
<organism evidence="8 10">
    <name type="scientific">Legionella steigerwaltii</name>
    <dbReference type="NCBI Taxonomy" id="460"/>
    <lineage>
        <taxon>Bacteria</taxon>
        <taxon>Pseudomonadati</taxon>
        <taxon>Pseudomonadota</taxon>
        <taxon>Gammaproteobacteria</taxon>
        <taxon>Legionellales</taxon>
        <taxon>Legionellaceae</taxon>
        <taxon>Legionella</taxon>
    </lineage>
</organism>
<evidence type="ECO:0000256" key="4">
    <source>
        <dbReference type="ARBA" id="ARBA00047761"/>
    </source>
</evidence>
<dbReference type="Proteomes" id="UP000255110">
    <property type="component" value="Unassembled WGS sequence"/>
</dbReference>
<comment type="catalytic activity">
    <reaction evidence="5">
        <text>O-phospho-L-threonyl-[protein] + H2O = L-threonyl-[protein] + phosphate</text>
        <dbReference type="Rhea" id="RHEA:47004"/>
        <dbReference type="Rhea" id="RHEA-COMP:11060"/>
        <dbReference type="Rhea" id="RHEA-COMP:11605"/>
        <dbReference type="ChEBI" id="CHEBI:15377"/>
        <dbReference type="ChEBI" id="CHEBI:30013"/>
        <dbReference type="ChEBI" id="CHEBI:43474"/>
        <dbReference type="ChEBI" id="CHEBI:61977"/>
        <dbReference type="EC" id="3.1.3.16"/>
    </reaction>
</comment>
<dbReference type="AlphaFoldDB" id="A0A378L915"/>
<dbReference type="Proteomes" id="UP000054820">
    <property type="component" value="Unassembled WGS sequence"/>
</dbReference>
<dbReference type="InterPro" id="IPR000340">
    <property type="entry name" value="Dual-sp_phosphatase_cat-dom"/>
</dbReference>
<name>A0A378L915_9GAMM</name>
<gene>
    <name evidence="7" type="ORF">Lstg_0331</name>
    <name evidence="8" type="ORF">NCTC11991_01811</name>
</gene>
<evidence type="ECO:0000256" key="5">
    <source>
        <dbReference type="ARBA" id="ARBA00048336"/>
    </source>
</evidence>